<reference evidence="2" key="1">
    <citation type="journal article" date="2021" name="Open Biol.">
        <title>Shared evolutionary footprints suggest mitochondrial oxidative damage underlies multiple complex I losses in fungi.</title>
        <authorList>
            <person name="Schikora-Tamarit M.A."/>
            <person name="Marcet-Houben M."/>
            <person name="Nosek J."/>
            <person name="Gabaldon T."/>
        </authorList>
    </citation>
    <scope>NUCLEOTIDE SEQUENCE</scope>
    <source>
        <strain evidence="2">CBS2887</strain>
    </source>
</reference>
<sequence>MNTVSLFEYPTDFGGNSGINLNGYFLSKVSNNQKKSEYLLITFPGLAPPLPSPKLASGSSSLSVSEEPKFSTR</sequence>
<comment type="caution">
    <text evidence="2">The sequence shown here is derived from an EMBL/GenBank/DDBJ whole genome shotgun (WGS) entry which is preliminary data.</text>
</comment>
<reference evidence="2" key="2">
    <citation type="submission" date="2021-01" db="EMBL/GenBank/DDBJ databases">
        <authorList>
            <person name="Schikora-Tamarit M.A."/>
        </authorList>
    </citation>
    <scope>NUCLEOTIDE SEQUENCE</scope>
    <source>
        <strain evidence="2">CBS2887</strain>
    </source>
</reference>
<protein>
    <submittedName>
        <fullName evidence="2">Uncharacterized protein</fullName>
    </submittedName>
</protein>
<feature type="region of interest" description="Disordered" evidence="1">
    <location>
        <begin position="53"/>
        <end position="73"/>
    </location>
</feature>
<evidence type="ECO:0000256" key="1">
    <source>
        <dbReference type="SAM" id="MobiDB-lite"/>
    </source>
</evidence>
<evidence type="ECO:0000313" key="2">
    <source>
        <dbReference type="EMBL" id="KAH3681536.1"/>
    </source>
</evidence>
<name>A0A9P8Q016_WICPI</name>
<keyword evidence="3" id="KW-1185">Reference proteome</keyword>
<dbReference type="Proteomes" id="UP000774326">
    <property type="component" value="Unassembled WGS sequence"/>
</dbReference>
<dbReference type="EMBL" id="JAEUBG010004397">
    <property type="protein sequence ID" value="KAH3681536.1"/>
    <property type="molecule type" value="Genomic_DNA"/>
</dbReference>
<evidence type="ECO:0000313" key="3">
    <source>
        <dbReference type="Proteomes" id="UP000774326"/>
    </source>
</evidence>
<organism evidence="2 3">
    <name type="scientific">Wickerhamomyces pijperi</name>
    <name type="common">Yeast</name>
    <name type="synonym">Pichia pijperi</name>
    <dbReference type="NCBI Taxonomy" id="599730"/>
    <lineage>
        <taxon>Eukaryota</taxon>
        <taxon>Fungi</taxon>
        <taxon>Dikarya</taxon>
        <taxon>Ascomycota</taxon>
        <taxon>Saccharomycotina</taxon>
        <taxon>Saccharomycetes</taxon>
        <taxon>Phaffomycetales</taxon>
        <taxon>Wickerhamomycetaceae</taxon>
        <taxon>Wickerhamomyces</taxon>
    </lineage>
</organism>
<proteinExistence type="predicted"/>
<gene>
    <name evidence="2" type="ORF">WICPIJ_007517</name>
</gene>
<accession>A0A9P8Q016</accession>
<dbReference type="AlphaFoldDB" id="A0A9P8Q016"/>
<feature type="compositionally biased region" description="Low complexity" evidence="1">
    <location>
        <begin position="53"/>
        <end position="65"/>
    </location>
</feature>